<dbReference type="SUPFAM" id="SSF50800">
    <property type="entry name" value="PK beta-barrel domain-like"/>
    <property type="match status" value="1"/>
</dbReference>
<keyword evidence="3" id="KW-1185">Reference proteome</keyword>
<dbReference type="Proteomes" id="UP000291838">
    <property type="component" value="Unassembled WGS sequence"/>
</dbReference>
<dbReference type="EMBL" id="SDWS01000002">
    <property type="protein sequence ID" value="RYB92511.1"/>
    <property type="molecule type" value="Genomic_DNA"/>
</dbReference>
<protein>
    <submittedName>
        <fullName evidence="2">MOSC domain-containing protein</fullName>
    </submittedName>
</protein>
<proteinExistence type="predicted"/>
<evidence type="ECO:0000259" key="1">
    <source>
        <dbReference type="PROSITE" id="PS51340"/>
    </source>
</evidence>
<sequence length="246" mass="26661">MEGVVRSVGFAPVKGMRHLDLDHVDLDEQGAVGDRAYCLVDVERRRVLRTVQHPSLMSIVAESYDDDGLALTLPTGERIEGQAAASGETITCDYWGRAVDLALTVGPHAELITAQLGRDVRLARAPRTAVVFGDPITVVTTASLRQMGGEMGVEAARFRATLVLDTDDPWVEDTWLGQEIDLGGATVRVGGPVPRCTVIDHHPETGEKDARILQSLVRQRPTNRSGEPMFGVYATVTRPGRVGVTR</sequence>
<accession>A0A4Q2RTU4</accession>
<dbReference type="AlphaFoldDB" id="A0A4Q2RTU4"/>
<dbReference type="Pfam" id="PF03473">
    <property type="entry name" value="MOSC"/>
    <property type="match status" value="1"/>
</dbReference>
<name>A0A4Q2RTU4_9ACTN</name>
<dbReference type="GO" id="GO:0030170">
    <property type="term" value="F:pyridoxal phosphate binding"/>
    <property type="evidence" value="ECO:0007669"/>
    <property type="project" value="InterPro"/>
</dbReference>
<dbReference type="InterPro" id="IPR005303">
    <property type="entry name" value="MOCOS_middle"/>
</dbReference>
<reference evidence="2 3" key="1">
    <citation type="submission" date="2019-01" db="EMBL/GenBank/DDBJ databases">
        <title>Novel species of Nocardioides.</title>
        <authorList>
            <person name="Liu Q."/>
            <person name="Xin Y.-H."/>
        </authorList>
    </citation>
    <scope>NUCLEOTIDE SEQUENCE [LARGE SCALE GENOMIC DNA]</scope>
    <source>
        <strain evidence="2 3">HLT3-15</strain>
    </source>
</reference>
<feature type="domain" description="MOSC" evidence="1">
    <location>
        <begin position="82"/>
        <end position="246"/>
    </location>
</feature>
<dbReference type="GO" id="GO:0003824">
    <property type="term" value="F:catalytic activity"/>
    <property type="evidence" value="ECO:0007669"/>
    <property type="project" value="InterPro"/>
</dbReference>
<evidence type="ECO:0000313" key="3">
    <source>
        <dbReference type="Proteomes" id="UP000291838"/>
    </source>
</evidence>
<evidence type="ECO:0000313" key="2">
    <source>
        <dbReference type="EMBL" id="RYB92511.1"/>
    </source>
</evidence>
<dbReference type="Pfam" id="PF03476">
    <property type="entry name" value="MOSC_N"/>
    <property type="match status" value="1"/>
</dbReference>
<gene>
    <name evidence="2" type="ORF">EUA06_06065</name>
</gene>
<dbReference type="RefSeq" id="WP_129474116.1">
    <property type="nucleotide sequence ID" value="NZ_SDWS01000002.1"/>
</dbReference>
<dbReference type="InterPro" id="IPR005302">
    <property type="entry name" value="MoCF_Sase_C"/>
</dbReference>
<comment type="caution">
    <text evidence="2">The sequence shown here is derived from an EMBL/GenBank/DDBJ whole genome shotgun (WGS) entry which is preliminary data.</text>
</comment>
<organism evidence="2 3">
    <name type="scientific">Nocardioides glacieisoli</name>
    <dbReference type="NCBI Taxonomy" id="1168730"/>
    <lineage>
        <taxon>Bacteria</taxon>
        <taxon>Bacillati</taxon>
        <taxon>Actinomycetota</taxon>
        <taxon>Actinomycetes</taxon>
        <taxon>Propionibacteriales</taxon>
        <taxon>Nocardioidaceae</taxon>
        <taxon>Nocardioides</taxon>
    </lineage>
</organism>
<dbReference type="GO" id="GO:0030151">
    <property type="term" value="F:molybdenum ion binding"/>
    <property type="evidence" value="ECO:0007669"/>
    <property type="project" value="InterPro"/>
</dbReference>
<dbReference type="PROSITE" id="PS51340">
    <property type="entry name" value="MOSC"/>
    <property type="match status" value="1"/>
</dbReference>
<dbReference type="InterPro" id="IPR011037">
    <property type="entry name" value="Pyrv_Knase-like_insert_dom_sf"/>
</dbReference>
<dbReference type="OrthoDB" id="9793178at2"/>